<keyword evidence="2" id="KW-1185">Reference proteome</keyword>
<comment type="caution">
    <text evidence="1">The sequence shown here is derived from an EMBL/GenBank/DDBJ whole genome shotgun (WGS) entry which is preliminary data.</text>
</comment>
<evidence type="ECO:0000313" key="2">
    <source>
        <dbReference type="Proteomes" id="UP001305414"/>
    </source>
</evidence>
<sequence length="195" mass="22007">MTRLTNLDHNQNQHQIQYSSDEKAIVMRFQTLIFGLACGIGVWARNKQHVSVDMGHSVKEIPSPAPRSQLARDQYPINCHIHDWPSASVESIKEAYSWFYQLWAPLEADAQHCRRIACFGMSAVWLCADSLGFQKPNSVRIADEMNGLLDGDNGCLDKGDKTMVQGMVFTSEEWSVLVRGGEDCSVELPEQPIFY</sequence>
<dbReference type="PANTHER" id="PTHR35605">
    <property type="entry name" value="ECP2 EFFECTOR PROTEIN DOMAIN-CONTAINING PROTEIN-RELATED"/>
    <property type="match status" value="1"/>
</dbReference>
<protein>
    <submittedName>
        <fullName evidence="1">Uncharacterized protein</fullName>
    </submittedName>
</protein>
<dbReference type="PANTHER" id="PTHR35605:SF1">
    <property type="entry name" value="ECP2 EFFECTOR PROTEIN DOMAIN-CONTAINING PROTEIN-RELATED"/>
    <property type="match status" value="1"/>
</dbReference>
<dbReference type="AlphaFoldDB" id="A0AAN7Z727"/>
<proteinExistence type="predicted"/>
<dbReference type="Proteomes" id="UP001305414">
    <property type="component" value="Unassembled WGS sequence"/>
</dbReference>
<gene>
    <name evidence="1" type="ORF">RRF57_002751</name>
</gene>
<name>A0AAN7Z727_9PEZI</name>
<organism evidence="1 2">
    <name type="scientific">Xylaria bambusicola</name>
    <dbReference type="NCBI Taxonomy" id="326684"/>
    <lineage>
        <taxon>Eukaryota</taxon>
        <taxon>Fungi</taxon>
        <taxon>Dikarya</taxon>
        <taxon>Ascomycota</taxon>
        <taxon>Pezizomycotina</taxon>
        <taxon>Sordariomycetes</taxon>
        <taxon>Xylariomycetidae</taxon>
        <taxon>Xylariales</taxon>
        <taxon>Xylariaceae</taxon>
        <taxon>Xylaria</taxon>
    </lineage>
</organism>
<reference evidence="1 2" key="1">
    <citation type="submission" date="2023-10" db="EMBL/GenBank/DDBJ databases">
        <title>Draft genome sequence of Xylaria bambusicola isolate GMP-LS, the root and basal stem rot pathogen of sugarcane in Indonesia.</title>
        <authorList>
            <person name="Selvaraj P."/>
            <person name="Muralishankar V."/>
            <person name="Muruganantham S."/>
            <person name="Sp S."/>
            <person name="Haryani S."/>
            <person name="Lau K.J.X."/>
            <person name="Naqvi N.I."/>
        </authorList>
    </citation>
    <scope>NUCLEOTIDE SEQUENCE [LARGE SCALE GENOMIC DNA]</scope>
    <source>
        <strain evidence="1">GMP-LS</strain>
    </source>
</reference>
<evidence type="ECO:0000313" key="1">
    <source>
        <dbReference type="EMBL" id="KAK5627036.1"/>
    </source>
</evidence>
<accession>A0AAN7Z727</accession>
<dbReference type="EMBL" id="JAWHQM010000004">
    <property type="protein sequence ID" value="KAK5627036.1"/>
    <property type="molecule type" value="Genomic_DNA"/>
</dbReference>